<dbReference type="AlphaFoldDB" id="A0A162T286"/>
<evidence type="ECO:0000313" key="3">
    <source>
        <dbReference type="Proteomes" id="UP000076858"/>
    </source>
</evidence>
<feature type="compositionally biased region" description="Low complexity" evidence="1">
    <location>
        <begin position="22"/>
        <end position="47"/>
    </location>
</feature>
<accession>A0A162T286</accession>
<evidence type="ECO:0000313" key="2">
    <source>
        <dbReference type="EMBL" id="KZS21836.1"/>
    </source>
</evidence>
<evidence type="ECO:0000256" key="1">
    <source>
        <dbReference type="SAM" id="MobiDB-lite"/>
    </source>
</evidence>
<comment type="caution">
    <text evidence="2">The sequence shown here is derived from an EMBL/GenBank/DDBJ whole genome shotgun (WGS) entry which is preliminary data.</text>
</comment>
<keyword evidence="3" id="KW-1185">Reference proteome</keyword>
<proteinExistence type="predicted"/>
<organism evidence="2 3">
    <name type="scientific">Daphnia magna</name>
    <dbReference type="NCBI Taxonomy" id="35525"/>
    <lineage>
        <taxon>Eukaryota</taxon>
        <taxon>Metazoa</taxon>
        <taxon>Ecdysozoa</taxon>
        <taxon>Arthropoda</taxon>
        <taxon>Crustacea</taxon>
        <taxon>Branchiopoda</taxon>
        <taxon>Diplostraca</taxon>
        <taxon>Cladocera</taxon>
        <taxon>Anomopoda</taxon>
        <taxon>Daphniidae</taxon>
        <taxon>Daphnia</taxon>
    </lineage>
</organism>
<sequence>MTSSKLQMVHRNSGNHSDDSILDLNSPNSPSHSSSLSGSSNSLANTSAPAFNHDDISVIGPASSSARERSNLRGRRLSSVSAKRGSRSVGRKRVDSLEGPIL</sequence>
<dbReference type="EMBL" id="LRGB01000018">
    <property type="protein sequence ID" value="KZS21836.1"/>
    <property type="molecule type" value="Genomic_DNA"/>
</dbReference>
<dbReference type="Proteomes" id="UP000076858">
    <property type="component" value="Unassembled WGS sequence"/>
</dbReference>
<feature type="region of interest" description="Disordered" evidence="1">
    <location>
        <begin position="1"/>
        <end position="102"/>
    </location>
</feature>
<feature type="compositionally biased region" description="Polar residues" evidence="1">
    <location>
        <begin position="1"/>
        <end position="15"/>
    </location>
</feature>
<protein>
    <submittedName>
        <fullName evidence="2">Uncharacterized protein</fullName>
    </submittedName>
</protein>
<gene>
    <name evidence="2" type="ORF">APZ42_011160</name>
</gene>
<name>A0A162T286_9CRUS</name>
<reference evidence="2 3" key="1">
    <citation type="submission" date="2016-03" db="EMBL/GenBank/DDBJ databases">
        <title>EvidentialGene: Evidence-directed Construction of Genes on Genomes.</title>
        <authorList>
            <person name="Gilbert D.G."/>
            <person name="Choi J.-H."/>
            <person name="Mockaitis K."/>
            <person name="Colbourne J."/>
            <person name="Pfrender M."/>
        </authorList>
    </citation>
    <scope>NUCLEOTIDE SEQUENCE [LARGE SCALE GENOMIC DNA]</scope>
    <source>
        <strain evidence="2 3">Xinb3</strain>
        <tissue evidence="2">Complete organism</tissue>
    </source>
</reference>